<evidence type="ECO:0000256" key="1">
    <source>
        <dbReference type="ARBA" id="ARBA00010617"/>
    </source>
</evidence>
<name>A0ABZ1GFW9_9ACTN</name>
<dbReference type="EMBL" id="CP109134">
    <property type="protein sequence ID" value="WSD04541.1"/>
    <property type="molecule type" value="Genomic_DNA"/>
</dbReference>
<dbReference type="SUPFAM" id="SSF48264">
    <property type="entry name" value="Cytochrome P450"/>
    <property type="match status" value="1"/>
</dbReference>
<sequence length="405" mass="45291">MTTTHQGDNQQDLADEKHLAERLSHFDLFSWEDQRVKWELFDYARGRCPVAHTDGNGGFYIVSRYEDVRRVMEDWETFSSTESPLVPTGVPSLCPIDDDPPIQSAARQLLNPLFSRKALAPYEEAMHQTAEDLIDAFVDRGSAEILNEYAGPYVGRMLTKVIFNDLTDEELNAAQELALAVAEGATPELFGQLFVMCTEYLERAKKRGITGDGVLARLVGGRFGDRPITQEEQVGCLGILVLGGLDTTRAAIGNIAYRLTQHPGLEDRLRNPAWVRRDMDEFLRLDSPVAAMARVATRDVELNGVLIRKGERVQVRFDSANRDTAKFRDADQLVFDEARSGHAAFGMGVHRCVGSNMARMQIEIAFEELLKRVKNVRLAPAADIKWVPGQSNALHTVDIEFDRVG</sequence>
<gene>
    <name evidence="3" type="ORF">OIE73_01330</name>
</gene>
<dbReference type="Proteomes" id="UP001335325">
    <property type="component" value="Chromosome"/>
</dbReference>
<dbReference type="PANTHER" id="PTHR46696">
    <property type="entry name" value="P450, PUTATIVE (EUROFUNG)-RELATED"/>
    <property type="match status" value="1"/>
</dbReference>
<keyword evidence="4" id="KW-1185">Reference proteome</keyword>
<dbReference type="GeneID" id="91541171"/>
<dbReference type="InterPro" id="IPR001128">
    <property type="entry name" value="Cyt_P450"/>
</dbReference>
<dbReference type="Gene3D" id="1.10.630.10">
    <property type="entry name" value="Cytochrome P450"/>
    <property type="match status" value="1"/>
</dbReference>
<keyword evidence="2" id="KW-0349">Heme</keyword>
<protein>
    <submittedName>
        <fullName evidence="3">Cytochrome P450</fullName>
    </submittedName>
</protein>
<accession>A0ABZ1GFW9</accession>
<organism evidence="3 4">
    <name type="scientific">Streptomyces hirsutus</name>
    <dbReference type="NCBI Taxonomy" id="35620"/>
    <lineage>
        <taxon>Bacteria</taxon>
        <taxon>Bacillati</taxon>
        <taxon>Actinomycetota</taxon>
        <taxon>Actinomycetes</taxon>
        <taxon>Kitasatosporales</taxon>
        <taxon>Streptomycetaceae</taxon>
        <taxon>Streptomyces</taxon>
    </lineage>
</organism>
<dbReference type="PANTHER" id="PTHR46696:SF6">
    <property type="entry name" value="P450, PUTATIVE (EUROFUNG)-RELATED"/>
    <property type="match status" value="1"/>
</dbReference>
<dbReference type="RefSeq" id="WP_326750862.1">
    <property type="nucleotide sequence ID" value="NZ_CP109134.1"/>
</dbReference>
<dbReference type="PROSITE" id="PS00086">
    <property type="entry name" value="CYTOCHROME_P450"/>
    <property type="match status" value="1"/>
</dbReference>
<reference evidence="3 4" key="1">
    <citation type="submission" date="2022-10" db="EMBL/GenBank/DDBJ databases">
        <title>The complete genomes of actinobacterial strains from the NBC collection.</title>
        <authorList>
            <person name="Joergensen T.S."/>
            <person name="Alvarez Arevalo M."/>
            <person name="Sterndorff E.B."/>
            <person name="Faurdal D."/>
            <person name="Vuksanovic O."/>
            <person name="Mourched A.-S."/>
            <person name="Charusanti P."/>
            <person name="Shaw S."/>
            <person name="Blin K."/>
            <person name="Weber T."/>
        </authorList>
    </citation>
    <scope>NUCLEOTIDE SEQUENCE [LARGE SCALE GENOMIC DNA]</scope>
    <source>
        <strain evidence="3 4">NBC 01753</strain>
    </source>
</reference>
<dbReference type="InterPro" id="IPR002397">
    <property type="entry name" value="Cyt_P450_B"/>
</dbReference>
<evidence type="ECO:0000313" key="4">
    <source>
        <dbReference type="Proteomes" id="UP001335325"/>
    </source>
</evidence>
<keyword evidence="2" id="KW-0479">Metal-binding</keyword>
<dbReference type="PRINTS" id="PR00359">
    <property type="entry name" value="BP450"/>
</dbReference>
<dbReference type="Pfam" id="PF00067">
    <property type="entry name" value="p450"/>
    <property type="match status" value="1"/>
</dbReference>
<dbReference type="InterPro" id="IPR036396">
    <property type="entry name" value="Cyt_P450_sf"/>
</dbReference>
<dbReference type="InterPro" id="IPR017972">
    <property type="entry name" value="Cyt_P450_CS"/>
</dbReference>
<proteinExistence type="inferred from homology"/>
<keyword evidence="2" id="KW-0408">Iron</keyword>
<keyword evidence="2" id="KW-0560">Oxidoreductase</keyword>
<evidence type="ECO:0000313" key="3">
    <source>
        <dbReference type="EMBL" id="WSD04541.1"/>
    </source>
</evidence>
<evidence type="ECO:0000256" key="2">
    <source>
        <dbReference type="RuleBase" id="RU000461"/>
    </source>
</evidence>
<keyword evidence="2" id="KW-0503">Monooxygenase</keyword>
<comment type="similarity">
    <text evidence="1 2">Belongs to the cytochrome P450 family.</text>
</comment>